<keyword evidence="3" id="KW-0378">Hydrolase</keyword>
<dbReference type="PANTHER" id="PTHR34858">
    <property type="entry name" value="CYSO-CYSTEINE PEPTIDASE"/>
    <property type="match status" value="1"/>
</dbReference>
<name>A0ABM6MBQ7_9SPHN</name>
<evidence type="ECO:0000256" key="1">
    <source>
        <dbReference type="ARBA" id="ARBA00022670"/>
    </source>
</evidence>
<evidence type="ECO:0000259" key="6">
    <source>
        <dbReference type="PROSITE" id="PS50249"/>
    </source>
</evidence>
<protein>
    <recommendedName>
        <fullName evidence="6">MPN domain-containing protein</fullName>
    </recommendedName>
</protein>
<keyword evidence="4" id="KW-0862">Zinc</keyword>
<dbReference type="SUPFAM" id="SSF102712">
    <property type="entry name" value="JAB1/MPN domain"/>
    <property type="match status" value="1"/>
</dbReference>
<dbReference type="InterPro" id="IPR037518">
    <property type="entry name" value="MPN"/>
</dbReference>
<gene>
    <name evidence="7" type="ORF">B5J99_09985</name>
</gene>
<evidence type="ECO:0000256" key="5">
    <source>
        <dbReference type="ARBA" id="ARBA00023049"/>
    </source>
</evidence>
<evidence type="ECO:0000313" key="8">
    <source>
        <dbReference type="Proteomes" id="UP000258016"/>
    </source>
</evidence>
<dbReference type="Pfam" id="PF14464">
    <property type="entry name" value="Prok-JAB"/>
    <property type="match status" value="1"/>
</dbReference>
<evidence type="ECO:0000256" key="2">
    <source>
        <dbReference type="ARBA" id="ARBA00022723"/>
    </source>
</evidence>
<organism evidence="7 8">
    <name type="scientific">Blastomonas fulva</name>
    <dbReference type="NCBI Taxonomy" id="1550728"/>
    <lineage>
        <taxon>Bacteria</taxon>
        <taxon>Pseudomonadati</taxon>
        <taxon>Pseudomonadota</taxon>
        <taxon>Alphaproteobacteria</taxon>
        <taxon>Sphingomonadales</taxon>
        <taxon>Sphingomonadaceae</taxon>
        <taxon>Blastomonas</taxon>
    </lineage>
</organism>
<dbReference type="SMART" id="SM00232">
    <property type="entry name" value="JAB_MPN"/>
    <property type="match status" value="1"/>
</dbReference>
<evidence type="ECO:0000256" key="4">
    <source>
        <dbReference type="ARBA" id="ARBA00022833"/>
    </source>
</evidence>
<dbReference type="InterPro" id="IPR028090">
    <property type="entry name" value="JAB_dom_prok"/>
</dbReference>
<dbReference type="CDD" id="cd08070">
    <property type="entry name" value="MPN_like"/>
    <property type="match status" value="1"/>
</dbReference>
<dbReference type="RefSeq" id="WP_117353449.1">
    <property type="nucleotide sequence ID" value="NZ_CP020083.1"/>
</dbReference>
<keyword evidence="2" id="KW-0479">Metal-binding</keyword>
<dbReference type="Gene3D" id="3.40.140.10">
    <property type="entry name" value="Cytidine Deaminase, domain 2"/>
    <property type="match status" value="1"/>
</dbReference>
<proteinExistence type="predicted"/>
<dbReference type="InterPro" id="IPR051929">
    <property type="entry name" value="VirAsm_ModProt"/>
</dbReference>
<keyword evidence="1" id="KW-0645">Protease</keyword>
<feature type="domain" description="MPN" evidence="6">
    <location>
        <begin position="3"/>
        <end position="135"/>
    </location>
</feature>
<dbReference type="PANTHER" id="PTHR34858:SF1">
    <property type="entry name" value="CYSO-CYSTEINE PEPTIDASE"/>
    <property type="match status" value="1"/>
</dbReference>
<dbReference type="PROSITE" id="PS50249">
    <property type="entry name" value="MPN"/>
    <property type="match status" value="1"/>
</dbReference>
<reference evidence="7 8" key="1">
    <citation type="submission" date="2017-03" db="EMBL/GenBank/DDBJ databases">
        <title>Complete genome sequence of Blastomonas fulva degrading microcsystin LR.</title>
        <authorList>
            <person name="Lee H.-g."/>
            <person name="Jin L."/>
            <person name="oh H.-M."/>
        </authorList>
    </citation>
    <scope>NUCLEOTIDE SEQUENCE [LARGE SCALE GENOMIC DNA]</scope>
    <source>
        <strain evidence="7 8">T2</strain>
    </source>
</reference>
<evidence type="ECO:0000313" key="7">
    <source>
        <dbReference type="EMBL" id="ASR53452.1"/>
    </source>
</evidence>
<sequence>MQIMLSSALHAQMLALAEVAHPHECCGLLFGDDGAIRRMQPVANVSDTPDRAFEIDPAALIAAERAMRQGGERLIGHFHSHPNGRAEPSPCDAASAAADGRLWLVIAGRAITGWRAQSAGALLGRFDPVDLELAD</sequence>
<dbReference type="Proteomes" id="UP000258016">
    <property type="component" value="Chromosome"/>
</dbReference>
<keyword evidence="8" id="KW-1185">Reference proteome</keyword>
<dbReference type="EMBL" id="CP020083">
    <property type="protein sequence ID" value="ASR53452.1"/>
    <property type="molecule type" value="Genomic_DNA"/>
</dbReference>
<dbReference type="InterPro" id="IPR000555">
    <property type="entry name" value="JAMM/MPN+_dom"/>
</dbReference>
<dbReference type="GeneID" id="303485898"/>
<accession>A0ABM6MBQ7</accession>
<evidence type="ECO:0000256" key="3">
    <source>
        <dbReference type="ARBA" id="ARBA00022801"/>
    </source>
</evidence>
<keyword evidence="5" id="KW-0482">Metalloprotease</keyword>